<proteinExistence type="predicted"/>
<feature type="region of interest" description="Disordered" evidence="1">
    <location>
        <begin position="1"/>
        <end position="21"/>
    </location>
</feature>
<protein>
    <submittedName>
        <fullName evidence="2">Uncharacterized protein</fullName>
    </submittedName>
</protein>
<evidence type="ECO:0000313" key="2">
    <source>
        <dbReference type="EMBL" id="KAJ8790920.1"/>
    </source>
</evidence>
<feature type="region of interest" description="Disordered" evidence="1">
    <location>
        <begin position="50"/>
        <end position="103"/>
    </location>
</feature>
<feature type="compositionally biased region" description="Low complexity" evidence="1">
    <location>
        <begin position="87"/>
        <end position="103"/>
    </location>
</feature>
<gene>
    <name evidence="2" type="ORF">J1605_021014</name>
</gene>
<name>A0AB34HJF1_ESCRO</name>
<accession>A0AB34HJF1</accession>
<evidence type="ECO:0000313" key="3">
    <source>
        <dbReference type="Proteomes" id="UP001159641"/>
    </source>
</evidence>
<comment type="caution">
    <text evidence="2">The sequence shown here is derived from an EMBL/GenBank/DDBJ whole genome shotgun (WGS) entry which is preliminary data.</text>
</comment>
<reference evidence="2 3" key="1">
    <citation type="submission" date="2022-11" db="EMBL/GenBank/DDBJ databases">
        <title>Whole genome sequence of Eschrichtius robustus ER-17-0199.</title>
        <authorList>
            <person name="Bruniche-Olsen A."/>
            <person name="Black A.N."/>
            <person name="Fields C.J."/>
            <person name="Walden K."/>
            <person name="Dewoody J.A."/>
        </authorList>
    </citation>
    <scope>NUCLEOTIDE SEQUENCE [LARGE SCALE GENOMIC DNA]</scope>
    <source>
        <strain evidence="2">ER-17-0199</strain>
        <tissue evidence="2">Blubber</tissue>
    </source>
</reference>
<evidence type="ECO:0000256" key="1">
    <source>
        <dbReference type="SAM" id="MobiDB-lite"/>
    </source>
</evidence>
<dbReference type="AlphaFoldDB" id="A0AB34HJF1"/>
<sequence>MAPPITLRRRLKAPPLQTASAARTRYPGWSCGFARSGECGAPRGREDTFLVFPQPSRCPRGSRGAELEQRPGPVCGGRLPPAPPPETAVVEAAGEAQAESGGL</sequence>
<organism evidence="2 3">
    <name type="scientific">Eschrichtius robustus</name>
    <name type="common">California gray whale</name>
    <name type="synonym">Eschrichtius gibbosus</name>
    <dbReference type="NCBI Taxonomy" id="9764"/>
    <lineage>
        <taxon>Eukaryota</taxon>
        <taxon>Metazoa</taxon>
        <taxon>Chordata</taxon>
        <taxon>Craniata</taxon>
        <taxon>Vertebrata</taxon>
        <taxon>Euteleostomi</taxon>
        <taxon>Mammalia</taxon>
        <taxon>Eutheria</taxon>
        <taxon>Laurasiatheria</taxon>
        <taxon>Artiodactyla</taxon>
        <taxon>Whippomorpha</taxon>
        <taxon>Cetacea</taxon>
        <taxon>Mysticeti</taxon>
        <taxon>Eschrichtiidae</taxon>
        <taxon>Eschrichtius</taxon>
    </lineage>
</organism>
<keyword evidence="3" id="KW-1185">Reference proteome</keyword>
<dbReference type="Proteomes" id="UP001159641">
    <property type="component" value="Unassembled WGS sequence"/>
</dbReference>
<dbReference type="EMBL" id="JAIQCJ010001324">
    <property type="protein sequence ID" value="KAJ8790920.1"/>
    <property type="molecule type" value="Genomic_DNA"/>
</dbReference>